<sequence length="40" mass="4898">MATTCELQREHDRCSQLQSRTRSRSAEREQYGRMWRQRIG</sequence>
<feature type="region of interest" description="Disordered" evidence="1">
    <location>
        <begin position="1"/>
        <end position="40"/>
    </location>
</feature>
<evidence type="ECO:0000256" key="1">
    <source>
        <dbReference type="SAM" id="MobiDB-lite"/>
    </source>
</evidence>
<accession>A0A3P6G3M7</accession>
<dbReference type="EMBL" id="LR031879">
    <property type="protein sequence ID" value="VDD54294.1"/>
    <property type="molecule type" value="Genomic_DNA"/>
</dbReference>
<protein>
    <submittedName>
        <fullName evidence="2">Uncharacterized protein</fullName>
    </submittedName>
</protein>
<reference evidence="2" key="1">
    <citation type="submission" date="2018-11" db="EMBL/GenBank/DDBJ databases">
        <authorList>
            <consortium name="Genoscope - CEA"/>
            <person name="William W."/>
        </authorList>
    </citation>
    <scope>NUCLEOTIDE SEQUENCE</scope>
</reference>
<gene>
    <name evidence="2" type="ORF">BOLC8T47523H</name>
</gene>
<organism evidence="2">
    <name type="scientific">Brassica oleracea</name>
    <name type="common">Wild cabbage</name>
    <dbReference type="NCBI Taxonomy" id="3712"/>
    <lineage>
        <taxon>Eukaryota</taxon>
        <taxon>Viridiplantae</taxon>
        <taxon>Streptophyta</taxon>
        <taxon>Embryophyta</taxon>
        <taxon>Tracheophyta</taxon>
        <taxon>Spermatophyta</taxon>
        <taxon>Magnoliopsida</taxon>
        <taxon>eudicotyledons</taxon>
        <taxon>Gunneridae</taxon>
        <taxon>Pentapetalae</taxon>
        <taxon>rosids</taxon>
        <taxon>malvids</taxon>
        <taxon>Brassicales</taxon>
        <taxon>Brassicaceae</taxon>
        <taxon>Brassiceae</taxon>
        <taxon>Brassica</taxon>
    </lineage>
</organism>
<dbReference type="AlphaFoldDB" id="A0A3P6G3M7"/>
<name>A0A3P6G3M7_BRAOL</name>
<evidence type="ECO:0000313" key="2">
    <source>
        <dbReference type="EMBL" id="VDD54294.1"/>
    </source>
</evidence>
<proteinExistence type="predicted"/>